<evidence type="ECO:0000256" key="1">
    <source>
        <dbReference type="ARBA" id="ARBA00023239"/>
    </source>
</evidence>
<dbReference type="GO" id="GO:0016787">
    <property type="term" value="F:hydrolase activity"/>
    <property type="evidence" value="ECO:0007669"/>
    <property type="project" value="InterPro"/>
</dbReference>
<proteinExistence type="predicted"/>
<dbReference type="InterPro" id="IPR032465">
    <property type="entry name" value="ACMSD"/>
</dbReference>
<evidence type="ECO:0000313" key="3">
    <source>
        <dbReference type="EMBL" id="MBC8545836.1"/>
    </source>
</evidence>
<dbReference type="GO" id="GO:0019748">
    <property type="term" value="P:secondary metabolic process"/>
    <property type="evidence" value="ECO:0007669"/>
    <property type="project" value="TreeGrafter"/>
</dbReference>
<dbReference type="EMBL" id="JACRST010000002">
    <property type="protein sequence ID" value="MBC8545836.1"/>
    <property type="molecule type" value="Genomic_DNA"/>
</dbReference>
<dbReference type="Proteomes" id="UP000653127">
    <property type="component" value="Unassembled WGS sequence"/>
</dbReference>
<keyword evidence="1" id="KW-0456">Lyase</keyword>
<dbReference type="InterPro" id="IPR006680">
    <property type="entry name" value="Amidohydro-rel"/>
</dbReference>
<dbReference type="PANTHER" id="PTHR21240">
    <property type="entry name" value="2-AMINO-3-CARBOXYLMUCONATE-6-SEMIALDEHYDE DECARBOXYLASE"/>
    <property type="match status" value="1"/>
</dbReference>
<comment type="caution">
    <text evidence="3">The sequence shown here is derived from an EMBL/GenBank/DDBJ whole genome shotgun (WGS) entry which is preliminary data.</text>
</comment>
<evidence type="ECO:0000259" key="2">
    <source>
        <dbReference type="Pfam" id="PF04909"/>
    </source>
</evidence>
<organism evidence="3 4">
    <name type="scientific">Ligaoa zhengdingensis</name>
    <dbReference type="NCBI Taxonomy" id="2763658"/>
    <lineage>
        <taxon>Bacteria</taxon>
        <taxon>Bacillati</taxon>
        <taxon>Bacillota</taxon>
        <taxon>Clostridia</taxon>
        <taxon>Eubacteriales</taxon>
        <taxon>Oscillospiraceae</taxon>
        <taxon>Ligaoa</taxon>
    </lineage>
</organism>
<accession>A0A926DW54</accession>
<evidence type="ECO:0000313" key="4">
    <source>
        <dbReference type="Proteomes" id="UP000653127"/>
    </source>
</evidence>
<dbReference type="Pfam" id="PF04909">
    <property type="entry name" value="Amidohydro_2"/>
    <property type="match status" value="1"/>
</dbReference>
<feature type="domain" description="Amidohydrolase-related" evidence="2">
    <location>
        <begin position="12"/>
        <end position="267"/>
    </location>
</feature>
<dbReference type="CDD" id="cd01292">
    <property type="entry name" value="metallo-dependent_hydrolases"/>
    <property type="match status" value="1"/>
</dbReference>
<sequence length="274" mass="31105">MRHNGRVLTIADAHAHIYPGKIAEKATASVGDFYHIGMNRIGYPHTLLESGTQAGIGRFLVCSVATKPEQARSINDFIAQKCGQYPQFLGLAALHPAQTDWAEEIDRAISLGLRGFKFHPDFQRFNIDDDSMLPLYRKVRETGLPILFHMGDDRYDYSAPQRLAHVLEEVPGLCCIAAHFGGYQRWSDAAKYLVGEQLYFDTSSSLWRLTPEEAVGLIHHFGADHMMFGTDFPMWEPRVELERFLALDLTEQEQDKILYQNFERLFGVTVGQPE</sequence>
<reference evidence="3" key="1">
    <citation type="submission" date="2020-08" db="EMBL/GenBank/DDBJ databases">
        <title>Genome public.</title>
        <authorList>
            <person name="Liu C."/>
            <person name="Sun Q."/>
        </authorList>
    </citation>
    <scope>NUCLEOTIDE SEQUENCE</scope>
    <source>
        <strain evidence="3">NSJ-31</strain>
    </source>
</reference>
<dbReference type="Gene3D" id="3.20.20.140">
    <property type="entry name" value="Metal-dependent hydrolases"/>
    <property type="match status" value="1"/>
</dbReference>
<dbReference type="AlphaFoldDB" id="A0A926DW54"/>
<dbReference type="GO" id="GO:0005737">
    <property type="term" value="C:cytoplasm"/>
    <property type="evidence" value="ECO:0007669"/>
    <property type="project" value="TreeGrafter"/>
</dbReference>
<name>A0A926DW54_9FIRM</name>
<dbReference type="PANTHER" id="PTHR21240:SF28">
    <property type="entry name" value="ISO-OROTATE DECARBOXYLASE (EUROFUNG)"/>
    <property type="match status" value="1"/>
</dbReference>
<dbReference type="SUPFAM" id="SSF51556">
    <property type="entry name" value="Metallo-dependent hydrolases"/>
    <property type="match status" value="1"/>
</dbReference>
<gene>
    <name evidence="3" type="ORF">H8711_02640</name>
</gene>
<dbReference type="InterPro" id="IPR032466">
    <property type="entry name" value="Metal_Hydrolase"/>
</dbReference>
<protein>
    <submittedName>
        <fullName evidence="3">Amidohydrolase</fullName>
    </submittedName>
</protein>
<dbReference type="GO" id="GO:0016831">
    <property type="term" value="F:carboxy-lyase activity"/>
    <property type="evidence" value="ECO:0007669"/>
    <property type="project" value="InterPro"/>
</dbReference>
<keyword evidence="4" id="KW-1185">Reference proteome</keyword>